<dbReference type="PANTHER" id="PTHR37844:SF2">
    <property type="entry name" value="SER_THR PROTEIN PHOSPHATASE SUPERFAMILY (AFU_ORTHOLOGUE AFUA_1G14840)"/>
    <property type="match status" value="1"/>
</dbReference>
<reference evidence="2 3" key="1">
    <citation type="submission" date="2017-08" db="EMBL/GenBank/DDBJ databases">
        <title>Infants hospitalized years apart are colonized by the same room-sourced microbial strains.</title>
        <authorList>
            <person name="Brooks B."/>
            <person name="Olm M.R."/>
            <person name="Firek B.A."/>
            <person name="Baker R."/>
            <person name="Thomas B.C."/>
            <person name="Morowitz M.J."/>
            <person name="Banfield J.F."/>
        </authorList>
    </citation>
    <scope>NUCLEOTIDE SEQUENCE [LARGE SCALE GENOMIC DNA]</scope>
    <source>
        <strain evidence="2">S2_005_003_R2_43</strain>
    </source>
</reference>
<comment type="caution">
    <text evidence="2">The sequence shown here is derived from an EMBL/GenBank/DDBJ whole genome shotgun (WGS) entry which is preliminary data.</text>
</comment>
<sequence length="265" mass="28673">MKLWILSDLHLTPHACALSPINLAAMPQADVAVVAGDVTENADLAITFLGRTIGRRMPVVAVLGNHEFYGSDYAHARAAAARAAARTGVRLLDDDETIIDNVRFAGGTLWTDYALYAAGDRNGVRNAMRAARTGMPDHKAIDVDSGLPDRIARRWAPQDAAEAHRQTVAFLERAFAEPHDGATVVVSHHGPHPCAIPDRYANDPLSPAFVSDLTGLIVRGRPKLWIHGHVHQRVDQMVADTRIICNPRGYLGEASGFSSSLVVEI</sequence>
<dbReference type="EMBL" id="QFPN01000001">
    <property type="protein sequence ID" value="PZQ19258.1"/>
    <property type="molecule type" value="Genomic_DNA"/>
</dbReference>
<dbReference type="Pfam" id="PF00149">
    <property type="entry name" value="Metallophos"/>
    <property type="match status" value="1"/>
</dbReference>
<dbReference type="InterPro" id="IPR029052">
    <property type="entry name" value="Metallo-depent_PP-like"/>
</dbReference>
<dbReference type="SUPFAM" id="SSF56300">
    <property type="entry name" value="Metallo-dependent phosphatases"/>
    <property type="match status" value="1"/>
</dbReference>
<name>A0A2W5KUW9_ANCNO</name>
<feature type="domain" description="Calcineurin-like phosphoesterase" evidence="1">
    <location>
        <begin position="1"/>
        <end position="232"/>
    </location>
</feature>
<organism evidence="2 3">
    <name type="scientific">Ancylobacter novellus</name>
    <name type="common">Thiobacillus novellus</name>
    <dbReference type="NCBI Taxonomy" id="921"/>
    <lineage>
        <taxon>Bacteria</taxon>
        <taxon>Pseudomonadati</taxon>
        <taxon>Pseudomonadota</taxon>
        <taxon>Alphaproteobacteria</taxon>
        <taxon>Hyphomicrobiales</taxon>
        <taxon>Xanthobacteraceae</taxon>
        <taxon>Ancylobacter</taxon>
    </lineage>
</organism>
<dbReference type="AlphaFoldDB" id="A0A2W5KUW9"/>
<accession>A0A2W5KUW9</accession>
<protein>
    <submittedName>
        <fullName evidence="2">Metallophosphoesterase</fullName>
    </submittedName>
</protein>
<dbReference type="PANTHER" id="PTHR37844">
    <property type="entry name" value="SER/THR PROTEIN PHOSPHATASE SUPERFAMILY (AFU_ORTHOLOGUE AFUA_1G14840)"/>
    <property type="match status" value="1"/>
</dbReference>
<dbReference type="GO" id="GO:0016787">
    <property type="term" value="F:hydrolase activity"/>
    <property type="evidence" value="ECO:0007669"/>
    <property type="project" value="InterPro"/>
</dbReference>
<proteinExistence type="predicted"/>
<evidence type="ECO:0000313" key="2">
    <source>
        <dbReference type="EMBL" id="PZQ19258.1"/>
    </source>
</evidence>
<evidence type="ECO:0000259" key="1">
    <source>
        <dbReference type="Pfam" id="PF00149"/>
    </source>
</evidence>
<evidence type="ECO:0000313" key="3">
    <source>
        <dbReference type="Proteomes" id="UP000249577"/>
    </source>
</evidence>
<dbReference type="InterPro" id="IPR004843">
    <property type="entry name" value="Calcineurin-like_PHP"/>
</dbReference>
<gene>
    <name evidence="2" type="ORF">DI565_02470</name>
</gene>
<dbReference type="Proteomes" id="UP000249577">
    <property type="component" value="Unassembled WGS sequence"/>
</dbReference>
<dbReference type="Gene3D" id="3.60.21.10">
    <property type="match status" value="1"/>
</dbReference>